<feature type="transmembrane region" description="Helical" evidence="8">
    <location>
        <begin position="234"/>
        <end position="251"/>
    </location>
</feature>
<dbReference type="GO" id="GO:0097272">
    <property type="term" value="P:ammonium homeostasis"/>
    <property type="evidence" value="ECO:0007669"/>
    <property type="project" value="TreeGrafter"/>
</dbReference>
<dbReference type="PROSITE" id="PS01219">
    <property type="entry name" value="AMMONIUM_TRANSP"/>
    <property type="match status" value="1"/>
</dbReference>
<evidence type="ECO:0000256" key="9">
    <source>
        <dbReference type="SAM" id="MobiDB-lite"/>
    </source>
</evidence>
<proteinExistence type="inferred from homology"/>
<feature type="transmembrane region" description="Helical" evidence="8">
    <location>
        <begin position="121"/>
        <end position="141"/>
    </location>
</feature>
<evidence type="ECO:0000256" key="1">
    <source>
        <dbReference type="ARBA" id="ARBA00004141"/>
    </source>
</evidence>
<accession>A0A7S0F2W8</accession>
<reference evidence="11" key="1">
    <citation type="submission" date="2021-01" db="EMBL/GenBank/DDBJ databases">
        <authorList>
            <person name="Corre E."/>
            <person name="Pelletier E."/>
            <person name="Niang G."/>
            <person name="Scheremetjew M."/>
            <person name="Finn R."/>
            <person name="Kale V."/>
            <person name="Holt S."/>
            <person name="Cochrane G."/>
            <person name="Meng A."/>
            <person name="Brown T."/>
            <person name="Cohen L."/>
        </authorList>
    </citation>
    <scope>NUCLEOTIDE SEQUENCE</scope>
    <source>
        <strain evidence="11">CCMP1374</strain>
    </source>
</reference>
<keyword evidence="4 8" id="KW-0812">Transmembrane</keyword>
<dbReference type="GO" id="GO:0005886">
    <property type="term" value="C:plasma membrane"/>
    <property type="evidence" value="ECO:0007669"/>
    <property type="project" value="UniProtKB-SubCell"/>
</dbReference>
<evidence type="ECO:0000256" key="3">
    <source>
        <dbReference type="ARBA" id="ARBA00022448"/>
    </source>
</evidence>
<evidence type="ECO:0000256" key="7">
    <source>
        <dbReference type="ARBA" id="ARBA00023177"/>
    </source>
</evidence>
<dbReference type="InterPro" id="IPR001905">
    <property type="entry name" value="Ammonium_transpt"/>
</dbReference>
<dbReference type="NCBIfam" id="TIGR00836">
    <property type="entry name" value="amt"/>
    <property type="match status" value="1"/>
</dbReference>
<dbReference type="SUPFAM" id="SSF111352">
    <property type="entry name" value="Ammonium transporter"/>
    <property type="match status" value="1"/>
</dbReference>
<feature type="region of interest" description="Disordered" evidence="9">
    <location>
        <begin position="489"/>
        <end position="563"/>
    </location>
</feature>
<dbReference type="EMBL" id="HBEP01029288">
    <property type="protein sequence ID" value="CAD8502292.1"/>
    <property type="molecule type" value="Transcribed_RNA"/>
</dbReference>
<comment type="subcellular location">
    <subcellularLocation>
        <location evidence="8">Cell membrane</location>
        <topology evidence="8">Multi-pass membrane protein</topology>
    </subcellularLocation>
    <subcellularLocation>
        <location evidence="1">Membrane</location>
        <topology evidence="1">Multi-pass membrane protein</topology>
    </subcellularLocation>
</comment>
<feature type="transmembrane region" description="Helical" evidence="8">
    <location>
        <begin position="65"/>
        <end position="83"/>
    </location>
</feature>
<dbReference type="GO" id="GO:0008519">
    <property type="term" value="F:ammonium channel activity"/>
    <property type="evidence" value="ECO:0007669"/>
    <property type="project" value="InterPro"/>
</dbReference>
<dbReference type="AlphaFoldDB" id="A0A7S0F2W8"/>
<feature type="compositionally biased region" description="Low complexity" evidence="9">
    <location>
        <begin position="509"/>
        <end position="521"/>
    </location>
</feature>
<protein>
    <recommendedName>
        <fullName evidence="8">Ammonium transporter</fullName>
    </recommendedName>
</protein>
<organism evidence="11">
    <name type="scientific">Phaeocystis antarctica</name>
    <dbReference type="NCBI Taxonomy" id="33657"/>
    <lineage>
        <taxon>Eukaryota</taxon>
        <taxon>Haptista</taxon>
        <taxon>Haptophyta</taxon>
        <taxon>Prymnesiophyceae</taxon>
        <taxon>Phaeocystales</taxon>
        <taxon>Phaeocystaceae</taxon>
        <taxon>Phaeocystis</taxon>
    </lineage>
</organism>
<comment type="similarity">
    <text evidence="2 8">Belongs to the ammonia transporter channel (TC 1.A.11.2) family.</text>
</comment>
<feature type="transmembrane region" description="Helical" evidence="8">
    <location>
        <begin position="148"/>
        <end position="171"/>
    </location>
</feature>
<evidence type="ECO:0000256" key="2">
    <source>
        <dbReference type="ARBA" id="ARBA00005887"/>
    </source>
</evidence>
<evidence type="ECO:0000256" key="5">
    <source>
        <dbReference type="ARBA" id="ARBA00022989"/>
    </source>
</evidence>
<name>A0A7S0F2W8_9EUKA</name>
<feature type="transmembrane region" description="Helical" evidence="8">
    <location>
        <begin position="395"/>
        <end position="423"/>
    </location>
</feature>
<evidence type="ECO:0000313" key="11">
    <source>
        <dbReference type="EMBL" id="CAD8502292.1"/>
    </source>
</evidence>
<dbReference type="Pfam" id="PF00909">
    <property type="entry name" value="Ammonium_transp"/>
    <property type="match status" value="1"/>
</dbReference>
<dbReference type="InterPro" id="IPR029020">
    <property type="entry name" value="Ammonium/urea_transptr"/>
</dbReference>
<evidence type="ECO:0000256" key="6">
    <source>
        <dbReference type="ARBA" id="ARBA00023136"/>
    </source>
</evidence>
<sequence>MAANMSGLVLRVELLERRLSGGDQHIHGASDTFWLLFCGALVNFMQVGFAMLETGSVRRKNSMNILIKNLLDVCSGALAWFAFGSSIARDGEGAVFGMHTRSLFNVVEAEDGEGDADGYLLASWSFQFVFAATATTIVSGAMAERTQILAFLCSSFLSSGLIYPVVARWVWCPKGWLAITNPDATLGGVLDFAGSGVVHLTGGVMSLCGAAIVGPRRGRFDAYRRPVSMPGHNAALQVLGTFFLWIGWYGFNPGSTLRISTPHMSRVAARTVLTTTLSAVAGGLTSCIGNKLLLSKTWRVMAVCNGILAGLVSITAGCSVILPPHALIVGSVGGMVYLGVSHLTLYVLKVDDPLDAFAVHGGCGLWGLIAAALFANPMYVGSIGLPSPGAFYGDATLLAAAVVGSLAIVAWVSTSTSLLFLLLQRLGLLRVDVQSELVGLDCIEHDGPPPSPPRSPHRLGLTPLALSEERVHAGGHAGGWRAAGQLAAVEEPPPPGRYPTSTSIPGRYTSSSTSPANASPARLNGRHRGTVSSHRVVDKAASVHGGESWRPHPANGGGIQPRSLGSGLRRVSSTGAVHMPVSPGAAARAAAAAGPCGGYALMEEQGTQGRGGRNGGSISQAGGVQLPMLRRVGSGSGALSALAARCRATIGHAATVHGASNFEV</sequence>
<feature type="transmembrane region" description="Helical" evidence="8">
    <location>
        <begin position="328"/>
        <end position="348"/>
    </location>
</feature>
<feature type="transmembrane region" description="Helical" evidence="8">
    <location>
        <begin position="300"/>
        <end position="322"/>
    </location>
</feature>
<keyword evidence="3 8" id="KW-0813">Transport</keyword>
<dbReference type="InterPro" id="IPR024041">
    <property type="entry name" value="NH4_transpt_AmtB-like_dom"/>
</dbReference>
<evidence type="ECO:0000256" key="4">
    <source>
        <dbReference type="ARBA" id="ARBA00022692"/>
    </source>
</evidence>
<dbReference type="PANTHER" id="PTHR11730:SF6">
    <property type="entry name" value="AMMONIUM TRANSPORTER"/>
    <property type="match status" value="1"/>
</dbReference>
<dbReference type="PANTHER" id="PTHR11730">
    <property type="entry name" value="AMMONIUM TRANSPORTER"/>
    <property type="match status" value="1"/>
</dbReference>
<keyword evidence="7 8" id="KW-0924">Ammonia transport</keyword>
<feature type="transmembrane region" description="Helical" evidence="8">
    <location>
        <begin position="357"/>
        <end position="375"/>
    </location>
</feature>
<dbReference type="InterPro" id="IPR018047">
    <property type="entry name" value="Ammonium_transpt_CS"/>
</dbReference>
<evidence type="ECO:0000259" key="10">
    <source>
        <dbReference type="Pfam" id="PF00909"/>
    </source>
</evidence>
<feature type="transmembrane region" description="Helical" evidence="8">
    <location>
        <begin position="33"/>
        <end position="53"/>
    </location>
</feature>
<feature type="domain" description="Ammonium transporter AmtB-like" evidence="10">
    <location>
        <begin position="34"/>
        <end position="446"/>
    </location>
</feature>
<gene>
    <name evidence="11" type="ORF">PANT1444_LOCUS16599</name>
</gene>
<keyword evidence="5 8" id="KW-1133">Transmembrane helix</keyword>
<feature type="transmembrane region" description="Helical" evidence="8">
    <location>
        <begin position="271"/>
        <end position="293"/>
    </location>
</feature>
<feature type="transmembrane region" description="Helical" evidence="8">
    <location>
        <begin position="191"/>
        <end position="213"/>
    </location>
</feature>
<keyword evidence="6 8" id="KW-0472">Membrane</keyword>
<evidence type="ECO:0000256" key="8">
    <source>
        <dbReference type="RuleBase" id="RU362002"/>
    </source>
</evidence>
<dbReference type="Gene3D" id="1.10.3430.10">
    <property type="entry name" value="Ammonium transporter AmtB like domains"/>
    <property type="match status" value="1"/>
</dbReference>